<feature type="non-terminal residue" evidence="1">
    <location>
        <position position="1"/>
    </location>
</feature>
<evidence type="ECO:0000313" key="1">
    <source>
        <dbReference type="EMBL" id="AIA90068.1"/>
    </source>
</evidence>
<dbReference type="Gene3D" id="2.60.120.260">
    <property type="entry name" value="Galactose-binding domain-like"/>
    <property type="match status" value="1"/>
</dbReference>
<reference evidence="1" key="1">
    <citation type="journal article" date="2013" name="Environ. Microbiol.">
        <title>Seasonally variable intestinal metagenomes of the red palm weevil (Rhynchophorus ferrugineus).</title>
        <authorList>
            <person name="Jia S."/>
            <person name="Zhang X."/>
            <person name="Zhang G."/>
            <person name="Yin A."/>
            <person name="Zhang S."/>
            <person name="Li F."/>
            <person name="Wang L."/>
            <person name="Zhao D."/>
            <person name="Yun Q."/>
            <person name="Tala"/>
            <person name="Wang J."/>
            <person name="Sun G."/>
            <person name="Baabdullah M."/>
            <person name="Yu X."/>
            <person name="Hu S."/>
            <person name="Al-Mssallem I.S."/>
            <person name="Yu J."/>
        </authorList>
    </citation>
    <scope>NUCLEOTIDE SEQUENCE</scope>
</reference>
<organism evidence="1">
    <name type="scientific">uncultured Asticcacaulis sp</name>
    <dbReference type="NCBI Taxonomy" id="265211"/>
    <lineage>
        <taxon>Bacteria</taxon>
        <taxon>Pseudomonadati</taxon>
        <taxon>Pseudomonadota</taxon>
        <taxon>Alphaproteobacteria</taxon>
        <taxon>Caulobacterales</taxon>
        <taxon>Caulobacteraceae</taxon>
        <taxon>Asticcacaulis</taxon>
        <taxon>environmental samples</taxon>
    </lineage>
</organism>
<dbReference type="SUPFAM" id="SSF49785">
    <property type="entry name" value="Galactose-binding domain-like"/>
    <property type="match status" value="1"/>
</dbReference>
<sequence>EAASWNSGYREVSVPLNGLLAADGLNHIEVDVDHTSLPDARWYTGSGLYRPVHLRVLPCTHVVRDSITATYSPALAAAR</sequence>
<protein>
    <submittedName>
        <fullName evidence="1">CAZy families GH2 protein</fullName>
    </submittedName>
</protein>
<dbReference type="AlphaFoldDB" id="A0A060C068"/>
<name>A0A060C068_9CAUL</name>
<dbReference type="InterPro" id="IPR008979">
    <property type="entry name" value="Galactose-bd-like_sf"/>
</dbReference>
<dbReference type="EMBL" id="KF122771">
    <property type="protein sequence ID" value="AIA90068.1"/>
    <property type="molecule type" value="Genomic_DNA"/>
</dbReference>
<accession>A0A060C068</accession>
<proteinExistence type="predicted"/>